<name>A0ABQ9IMH2_9NEOP</name>
<evidence type="ECO:0000313" key="2">
    <source>
        <dbReference type="Proteomes" id="UP001159363"/>
    </source>
</evidence>
<protein>
    <submittedName>
        <fullName evidence="1">Uncharacterized protein</fullName>
    </submittedName>
</protein>
<keyword evidence="2" id="KW-1185">Reference proteome</keyword>
<sequence length="313" mass="35476">MPLVGGFSRGCHVPPPLQSDATKFSHHFTPRWLSRPRCAITWELLYARFEPDYSAHAKELHPWKYSKQLVPDYSTHTALTTTTRCSEEGRAAEKNTANLTRDCLQRVQGIEPVPHGLWTHNACRPGEEGALRMNVAIQYSSGKNLEIGWRIGPRLGTPRWVGGRLANYRPDFARRPPCRMTHATQSTKLHCLFFSFCHRKTFLLLTSDLFSPRATIFLRRRRESFLSHDNSFLSTKEMADIREIPEKTRRPEASSGTLPACENPGATAAWNRTRFGSVGDKRSNRCITATPKCTTAEGRIGSSNRACNTRRIH</sequence>
<evidence type="ECO:0000313" key="1">
    <source>
        <dbReference type="EMBL" id="KAJ8897385.1"/>
    </source>
</evidence>
<accession>A0ABQ9IMH2</accession>
<dbReference type="Proteomes" id="UP001159363">
    <property type="component" value="Chromosome 1"/>
</dbReference>
<reference evidence="1 2" key="1">
    <citation type="submission" date="2023-02" db="EMBL/GenBank/DDBJ databases">
        <title>LHISI_Scaffold_Assembly.</title>
        <authorList>
            <person name="Stuart O.P."/>
            <person name="Cleave R."/>
            <person name="Magrath M.J.L."/>
            <person name="Mikheyev A.S."/>
        </authorList>
    </citation>
    <scope>NUCLEOTIDE SEQUENCE [LARGE SCALE GENOMIC DNA]</scope>
    <source>
        <strain evidence="1">Daus_M_001</strain>
        <tissue evidence="1">Leg muscle</tissue>
    </source>
</reference>
<gene>
    <name evidence="1" type="ORF">PR048_002731</name>
</gene>
<organism evidence="1 2">
    <name type="scientific">Dryococelus australis</name>
    <dbReference type="NCBI Taxonomy" id="614101"/>
    <lineage>
        <taxon>Eukaryota</taxon>
        <taxon>Metazoa</taxon>
        <taxon>Ecdysozoa</taxon>
        <taxon>Arthropoda</taxon>
        <taxon>Hexapoda</taxon>
        <taxon>Insecta</taxon>
        <taxon>Pterygota</taxon>
        <taxon>Neoptera</taxon>
        <taxon>Polyneoptera</taxon>
        <taxon>Phasmatodea</taxon>
        <taxon>Verophasmatodea</taxon>
        <taxon>Anareolatae</taxon>
        <taxon>Phasmatidae</taxon>
        <taxon>Eurycanthinae</taxon>
        <taxon>Dryococelus</taxon>
    </lineage>
</organism>
<dbReference type="EMBL" id="JARBHB010000001">
    <property type="protein sequence ID" value="KAJ8897385.1"/>
    <property type="molecule type" value="Genomic_DNA"/>
</dbReference>
<comment type="caution">
    <text evidence="1">The sequence shown here is derived from an EMBL/GenBank/DDBJ whole genome shotgun (WGS) entry which is preliminary data.</text>
</comment>
<proteinExistence type="predicted"/>